<dbReference type="Pfam" id="PF13861">
    <property type="entry name" value="FLgD_tudor"/>
    <property type="match status" value="1"/>
</dbReference>
<protein>
    <recommendedName>
        <fullName evidence="2 5">Basal-body rod modification protein FlgD</fullName>
    </recommendedName>
</protein>
<feature type="domain" description="FlgD Tudor-like" evidence="7">
    <location>
        <begin position="90"/>
        <end position="231"/>
    </location>
</feature>
<dbReference type="Pfam" id="PF03963">
    <property type="entry name" value="FlgD"/>
    <property type="match status" value="1"/>
</dbReference>
<evidence type="ECO:0000256" key="5">
    <source>
        <dbReference type="RuleBase" id="RU362076"/>
    </source>
</evidence>
<keyword evidence="3 5" id="KW-1005">Bacterial flagellum biogenesis</keyword>
<dbReference type="EMBL" id="MTSD02000001">
    <property type="protein sequence ID" value="OOV88607.1"/>
    <property type="molecule type" value="Genomic_DNA"/>
</dbReference>
<keyword evidence="9" id="KW-1185">Reference proteome</keyword>
<comment type="function">
    <text evidence="4 5">Required for flagellar hook formation. May act as a scaffolding protein.</text>
</comment>
<dbReference type="InterPro" id="IPR025965">
    <property type="entry name" value="FlgD/Vpr_Ig-like"/>
</dbReference>
<dbReference type="InterPro" id="IPR005648">
    <property type="entry name" value="FlgD"/>
</dbReference>
<dbReference type="Pfam" id="PF13860">
    <property type="entry name" value="FlgD_ig"/>
    <property type="match status" value="1"/>
</dbReference>
<proteinExistence type="inferred from homology"/>
<dbReference type="Gene3D" id="2.30.30.910">
    <property type="match status" value="1"/>
</dbReference>
<name>A0A1T1HFV8_OCELI</name>
<dbReference type="STRING" id="966.BTA35_0203695"/>
<evidence type="ECO:0000256" key="4">
    <source>
        <dbReference type="ARBA" id="ARBA00024746"/>
    </source>
</evidence>
<gene>
    <name evidence="8" type="ORF">BTA35_0203695</name>
</gene>
<comment type="similarity">
    <text evidence="1 5">Belongs to the FlgD family.</text>
</comment>
<evidence type="ECO:0000256" key="2">
    <source>
        <dbReference type="ARBA" id="ARBA00016013"/>
    </source>
</evidence>
<reference evidence="8" key="1">
    <citation type="submission" date="2017-02" db="EMBL/GenBank/DDBJ databases">
        <title>Draft Genome Sequence of the Salt Water Bacterium Oceanospirillum linum ATCC 11336.</title>
        <authorList>
            <person name="Trachtenberg A.M."/>
            <person name="Carney J.G."/>
            <person name="Linnane J.D."/>
            <person name="Rheaume B.A."/>
            <person name="Pitts N.L."/>
            <person name="Mykles D.L."/>
            <person name="Maclea K.S."/>
        </authorList>
    </citation>
    <scope>NUCLEOTIDE SEQUENCE [LARGE SCALE GENOMIC DNA]</scope>
    <source>
        <strain evidence="8">ATCC 11336</strain>
    </source>
</reference>
<dbReference type="Proteomes" id="UP000190064">
    <property type="component" value="Unassembled WGS sequence"/>
</dbReference>
<evidence type="ECO:0000259" key="6">
    <source>
        <dbReference type="Pfam" id="PF13860"/>
    </source>
</evidence>
<organism evidence="8 9">
    <name type="scientific">Oceanospirillum linum</name>
    <dbReference type="NCBI Taxonomy" id="966"/>
    <lineage>
        <taxon>Bacteria</taxon>
        <taxon>Pseudomonadati</taxon>
        <taxon>Pseudomonadota</taxon>
        <taxon>Gammaproteobacteria</taxon>
        <taxon>Oceanospirillales</taxon>
        <taxon>Oceanospirillaceae</taxon>
        <taxon>Oceanospirillum</taxon>
    </lineage>
</organism>
<comment type="caution">
    <text evidence="8">The sequence shown here is derived from an EMBL/GenBank/DDBJ whole genome shotgun (WGS) entry which is preliminary data.</text>
</comment>
<dbReference type="InterPro" id="IPR025963">
    <property type="entry name" value="FLgD_Tudor"/>
</dbReference>
<feature type="domain" description="FlgD/Vpr Ig-like" evidence="6">
    <location>
        <begin position="115"/>
        <end position="185"/>
    </location>
</feature>
<dbReference type="RefSeq" id="WP_077243043.1">
    <property type="nucleotide sequence ID" value="NZ_FXTS01000004.1"/>
</dbReference>
<dbReference type="AlphaFoldDB" id="A0A1T1HFV8"/>
<sequence length="235" mass="25140">MAVNTNSEFWANNSIDAVKQAEAAANAAKSNEMGKDEFMKLMIAQMNNQDPLEPQGNAEYMAQLSQLSMVEGIQNLNTVTEGFITSLQSSQALQASALVGRKVQIQSNIGNLVEGGSFTGSVFLSSSANNLDMMIVDNNGQVLKTVDTSQYRNESGVFSEGRIDFEWDGVMDNGEPAQPGLYQVISSAEINGQSLGLTTYTNANVNSVTIANGGEVWLNLAGEGSIALSEVNEFF</sequence>
<evidence type="ECO:0000313" key="8">
    <source>
        <dbReference type="EMBL" id="OOV88607.1"/>
    </source>
</evidence>
<dbReference type="GO" id="GO:0044781">
    <property type="term" value="P:bacterial-type flagellum organization"/>
    <property type="evidence" value="ECO:0007669"/>
    <property type="project" value="UniProtKB-UniRule"/>
</dbReference>
<dbReference type="Gene3D" id="2.60.40.4070">
    <property type="match status" value="1"/>
</dbReference>
<evidence type="ECO:0000259" key="7">
    <source>
        <dbReference type="Pfam" id="PF13861"/>
    </source>
</evidence>
<evidence type="ECO:0000256" key="3">
    <source>
        <dbReference type="ARBA" id="ARBA00022795"/>
    </source>
</evidence>
<evidence type="ECO:0000256" key="1">
    <source>
        <dbReference type="ARBA" id="ARBA00010577"/>
    </source>
</evidence>
<evidence type="ECO:0000313" key="9">
    <source>
        <dbReference type="Proteomes" id="UP000190064"/>
    </source>
</evidence>
<accession>A0A1T1HFV8</accession>